<name>A0ACB0M3S0_TRIPR</name>
<gene>
    <name evidence="1" type="ORF">MILVUS5_LOCUS38357</name>
</gene>
<comment type="caution">
    <text evidence="1">The sequence shown here is derived from an EMBL/GenBank/DDBJ whole genome shotgun (WGS) entry which is preliminary data.</text>
</comment>
<dbReference type="EMBL" id="CASHSV030000716">
    <property type="protein sequence ID" value="CAJ2675299.1"/>
    <property type="molecule type" value="Genomic_DNA"/>
</dbReference>
<sequence>METHPWPRLLDFVSSLDEDVVKSASEKAFESLPDISKAITELSSLKGVGPATASAVLAAFAPDLTPFMSDEAMQAALGNSKDYTLKQYLIFANKLQEKAKELSSEEASFTPSDVERALWSCAIGKSSAPQSNKDPKTNPSKSSKRKRKP</sequence>
<proteinExistence type="predicted"/>
<dbReference type="Proteomes" id="UP001177021">
    <property type="component" value="Unassembled WGS sequence"/>
</dbReference>
<keyword evidence="2" id="KW-1185">Reference proteome</keyword>
<evidence type="ECO:0000313" key="1">
    <source>
        <dbReference type="EMBL" id="CAJ2675299.1"/>
    </source>
</evidence>
<organism evidence="1 2">
    <name type="scientific">Trifolium pratense</name>
    <name type="common">Red clover</name>
    <dbReference type="NCBI Taxonomy" id="57577"/>
    <lineage>
        <taxon>Eukaryota</taxon>
        <taxon>Viridiplantae</taxon>
        <taxon>Streptophyta</taxon>
        <taxon>Embryophyta</taxon>
        <taxon>Tracheophyta</taxon>
        <taxon>Spermatophyta</taxon>
        <taxon>Magnoliopsida</taxon>
        <taxon>eudicotyledons</taxon>
        <taxon>Gunneridae</taxon>
        <taxon>Pentapetalae</taxon>
        <taxon>rosids</taxon>
        <taxon>fabids</taxon>
        <taxon>Fabales</taxon>
        <taxon>Fabaceae</taxon>
        <taxon>Papilionoideae</taxon>
        <taxon>50 kb inversion clade</taxon>
        <taxon>NPAAA clade</taxon>
        <taxon>Hologalegina</taxon>
        <taxon>IRL clade</taxon>
        <taxon>Trifolieae</taxon>
        <taxon>Trifolium</taxon>
    </lineage>
</organism>
<evidence type="ECO:0000313" key="2">
    <source>
        <dbReference type="Proteomes" id="UP001177021"/>
    </source>
</evidence>
<protein>
    <submittedName>
        <fullName evidence="1">Uncharacterized protein</fullName>
    </submittedName>
</protein>
<reference evidence="1" key="1">
    <citation type="submission" date="2023-10" db="EMBL/GenBank/DDBJ databases">
        <authorList>
            <person name="Rodriguez Cubillos JULIANA M."/>
            <person name="De Vega J."/>
        </authorList>
    </citation>
    <scope>NUCLEOTIDE SEQUENCE</scope>
</reference>
<accession>A0ACB0M3S0</accession>